<dbReference type="InterPro" id="IPR017972">
    <property type="entry name" value="Cyt_P450_CS"/>
</dbReference>
<comment type="caution">
    <text evidence="4">The sequence shown here is derived from an EMBL/GenBank/DDBJ whole genome shotgun (WGS) entry which is preliminary data.</text>
</comment>
<keyword evidence="3" id="KW-0349">Heme</keyword>
<evidence type="ECO:0008006" key="6">
    <source>
        <dbReference type="Google" id="ProtNLM"/>
    </source>
</evidence>
<dbReference type="EMBL" id="JAQQWN010000006">
    <property type="protein sequence ID" value="KAK8079375.1"/>
    <property type="molecule type" value="Genomic_DNA"/>
</dbReference>
<protein>
    <recommendedName>
        <fullName evidence="6">Cytochrome P450</fullName>
    </recommendedName>
</protein>
<sequence>MESFSAFSIGPRNCVGKPLVYLETSIVLAKTLWYFDFEAAAGPLGAVGEGRDRGRPGEFCTWDVFNSTHDGPYLVFHPRGSAVLYEDLKPRSMGT</sequence>
<comment type="similarity">
    <text evidence="3">Belongs to the cytochrome P450 family.</text>
</comment>
<keyword evidence="3" id="KW-0503">Monooxygenase</keyword>
<keyword evidence="3" id="KW-0560">Oxidoreductase</keyword>
<dbReference type="PROSITE" id="PS00086">
    <property type="entry name" value="CYTOCHROME_P450"/>
    <property type="match status" value="1"/>
</dbReference>
<keyword evidence="5" id="KW-1185">Reference proteome</keyword>
<dbReference type="RefSeq" id="XP_066666850.1">
    <property type="nucleotide sequence ID" value="XM_066811508.1"/>
</dbReference>
<keyword evidence="2 3" id="KW-0408">Iron</keyword>
<accession>A0ABR1W7B1</accession>
<dbReference type="Pfam" id="PF00067">
    <property type="entry name" value="p450"/>
    <property type="match status" value="1"/>
</dbReference>
<reference evidence="4 5" key="1">
    <citation type="submission" date="2023-01" db="EMBL/GenBank/DDBJ databases">
        <title>Analysis of 21 Apiospora genomes using comparative genomics revels a genus with tremendous synthesis potential of carbohydrate active enzymes and secondary metabolites.</title>
        <authorList>
            <person name="Sorensen T."/>
        </authorList>
    </citation>
    <scope>NUCLEOTIDE SEQUENCE [LARGE SCALE GENOMIC DNA]</scope>
    <source>
        <strain evidence="4 5">CBS 114990</strain>
    </source>
</reference>
<dbReference type="GeneID" id="92044568"/>
<dbReference type="InterPro" id="IPR036396">
    <property type="entry name" value="Cyt_P450_sf"/>
</dbReference>
<dbReference type="Gene3D" id="1.10.630.10">
    <property type="entry name" value="Cytochrome P450"/>
    <property type="match status" value="1"/>
</dbReference>
<dbReference type="SUPFAM" id="SSF48264">
    <property type="entry name" value="Cytochrome P450"/>
    <property type="match status" value="1"/>
</dbReference>
<proteinExistence type="inferred from homology"/>
<evidence type="ECO:0000256" key="2">
    <source>
        <dbReference type="ARBA" id="ARBA00023004"/>
    </source>
</evidence>
<dbReference type="InterPro" id="IPR001128">
    <property type="entry name" value="Cyt_P450"/>
</dbReference>
<evidence type="ECO:0000256" key="1">
    <source>
        <dbReference type="ARBA" id="ARBA00022723"/>
    </source>
</evidence>
<evidence type="ECO:0000256" key="3">
    <source>
        <dbReference type="RuleBase" id="RU000461"/>
    </source>
</evidence>
<keyword evidence="1 3" id="KW-0479">Metal-binding</keyword>
<dbReference type="Proteomes" id="UP001433268">
    <property type="component" value="Unassembled WGS sequence"/>
</dbReference>
<name>A0ABR1W7B1_9PEZI</name>
<evidence type="ECO:0000313" key="4">
    <source>
        <dbReference type="EMBL" id="KAK8079375.1"/>
    </source>
</evidence>
<evidence type="ECO:0000313" key="5">
    <source>
        <dbReference type="Proteomes" id="UP001433268"/>
    </source>
</evidence>
<gene>
    <name evidence="4" type="ORF">PG997_007193</name>
</gene>
<organism evidence="4 5">
    <name type="scientific">Apiospora hydei</name>
    <dbReference type="NCBI Taxonomy" id="1337664"/>
    <lineage>
        <taxon>Eukaryota</taxon>
        <taxon>Fungi</taxon>
        <taxon>Dikarya</taxon>
        <taxon>Ascomycota</taxon>
        <taxon>Pezizomycotina</taxon>
        <taxon>Sordariomycetes</taxon>
        <taxon>Xylariomycetidae</taxon>
        <taxon>Amphisphaeriales</taxon>
        <taxon>Apiosporaceae</taxon>
        <taxon>Apiospora</taxon>
    </lineage>
</organism>